<dbReference type="Pfam" id="PF21287">
    <property type="entry name" value="Kazal_CFAI"/>
    <property type="match status" value="1"/>
</dbReference>
<dbReference type="Pfam" id="PF00089">
    <property type="entry name" value="Trypsin"/>
    <property type="match status" value="1"/>
</dbReference>
<evidence type="ECO:0000256" key="14">
    <source>
        <dbReference type="PROSITE-ProRule" id="PRU00196"/>
    </source>
</evidence>
<dbReference type="SMART" id="SM00192">
    <property type="entry name" value="LDLa"/>
    <property type="match status" value="2"/>
</dbReference>
<comment type="caution">
    <text evidence="14">Lacks conserved residue(s) required for the propagation of feature annotation.</text>
</comment>
<feature type="chain" id="PRO_5034737448" description="trypsin" evidence="17">
    <location>
        <begin position="21"/>
        <end position="689"/>
    </location>
</feature>
<dbReference type="SUPFAM" id="SSF57424">
    <property type="entry name" value="LDL receptor-like module"/>
    <property type="match status" value="2"/>
</dbReference>
<dbReference type="FunFam" id="2.40.10.10:FF:000120">
    <property type="entry name" value="Putative serine protease"/>
    <property type="match status" value="1"/>
</dbReference>
<evidence type="ECO:0000256" key="10">
    <source>
        <dbReference type="ARBA" id="ARBA00023180"/>
    </source>
</evidence>
<keyword evidence="4 17" id="KW-0732">Signal</keyword>
<dbReference type="SMART" id="SM00020">
    <property type="entry name" value="Tryp_SPc"/>
    <property type="match status" value="1"/>
</dbReference>
<gene>
    <name evidence="21" type="primary">cfi</name>
</gene>
<feature type="compositionally biased region" description="Low complexity" evidence="16">
    <location>
        <begin position="55"/>
        <end position="82"/>
    </location>
</feature>
<dbReference type="Proteomes" id="UP000694548">
    <property type="component" value="Unassembled WGS sequence"/>
</dbReference>
<feature type="domain" description="Peptidase S1" evidence="18">
    <location>
        <begin position="424"/>
        <end position="657"/>
    </location>
</feature>
<evidence type="ECO:0000256" key="4">
    <source>
        <dbReference type="ARBA" id="ARBA00022729"/>
    </source>
</evidence>
<evidence type="ECO:0000256" key="17">
    <source>
        <dbReference type="SAM" id="SignalP"/>
    </source>
</evidence>
<evidence type="ECO:0000256" key="9">
    <source>
        <dbReference type="ARBA" id="ARBA00023157"/>
    </source>
</evidence>
<keyword evidence="5" id="KW-0677">Repeat</keyword>
<evidence type="ECO:0000256" key="8">
    <source>
        <dbReference type="ARBA" id="ARBA00022859"/>
    </source>
</evidence>
<keyword evidence="9 14" id="KW-1015">Disulfide bond</keyword>
<comment type="subcellular location">
    <subcellularLocation>
        <location evidence="1">Secreted</location>
        <location evidence="1">Extracellular space</location>
    </subcellularLocation>
</comment>
<evidence type="ECO:0000313" key="21">
    <source>
        <dbReference type="Ensembl" id="ENSNFUP00015044478.1"/>
    </source>
</evidence>
<protein>
    <recommendedName>
        <fullName evidence="12">trypsin</fullName>
        <ecNumber evidence="12">3.4.21.4</ecNumber>
    </recommendedName>
</protein>
<dbReference type="InterPro" id="IPR002350">
    <property type="entry name" value="Kazal_dom"/>
</dbReference>
<dbReference type="InterPro" id="IPR009003">
    <property type="entry name" value="Peptidase_S1_PA"/>
</dbReference>
<dbReference type="PROSITE" id="PS01209">
    <property type="entry name" value="LDLRA_1"/>
    <property type="match status" value="1"/>
</dbReference>
<dbReference type="SUPFAM" id="SSF100895">
    <property type="entry name" value="Kazal-type serine protease inhibitors"/>
    <property type="match status" value="1"/>
</dbReference>
<evidence type="ECO:0000256" key="11">
    <source>
        <dbReference type="ARBA" id="ARBA00036320"/>
    </source>
</evidence>
<dbReference type="Gene3D" id="3.10.250.10">
    <property type="entry name" value="SRCR-like domain"/>
    <property type="match status" value="1"/>
</dbReference>
<dbReference type="Ensembl" id="ENSNFUT00015046416.1">
    <property type="protein sequence ID" value="ENSNFUP00015044478.1"/>
    <property type="gene ID" value="ENSNFUG00015021167.1"/>
</dbReference>
<dbReference type="GO" id="GO:0006508">
    <property type="term" value="P:proteolysis"/>
    <property type="evidence" value="ECO:0007669"/>
    <property type="project" value="UniProtKB-KW"/>
</dbReference>
<feature type="region of interest" description="Disordered" evidence="16">
    <location>
        <begin position="404"/>
        <end position="429"/>
    </location>
</feature>
<dbReference type="CDD" id="cd00112">
    <property type="entry name" value="LDLa"/>
    <property type="match status" value="2"/>
</dbReference>
<dbReference type="PROSITE" id="PS50068">
    <property type="entry name" value="LDLRA_2"/>
    <property type="match status" value="1"/>
</dbReference>
<feature type="region of interest" description="Disordered" evidence="16">
    <location>
        <begin position="23"/>
        <end position="82"/>
    </location>
</feature>
<dbReference type="Pfam" id="PF21286">
    <property type="entry name" value="CFAI_FIMAC_N"/>
    <property type="match status" value="1"/>
</dbReference>
<feature type="disulfide bond" evidence="13">
    <location>
        <begin position="297"/>
        <end position="315"/>
    </location>
</feature>
<proteinExistence type="predicted"/>
<dbReference type="InterPro" id="IPR001254">
    <property type="entry name" value="Trypsin_dom"/>
</dbReference>
<dbReference type="AlphaFoldDB" id="A0A8C6PLH1"/>
<feature type="signal peptide" evidence="17">
    <location>
        <begin position="1"/>
        <end position="20"/>
    </location>
</feature>
<dbReference type="InterPro" id="IPR018114">
    <property type="entry name" value="TRYPSIN_HIS"/>
</dbReference>
<dbReference type="CDD" id="cd00190">
    <property type="entry name" value="Tryp_SPc"/>
    <property type="match status" value="1"/>
</dbReference>
<dbReference type="Gene3D" id="3.30.60.30">
    <property type="match status" value="1"/>
</dbReference>
<reference evidence="21" key="1">
    <citation type="submission" date="2025-08" db="UniProtKB">
        <authorList>
            <consortium name="Ensembl"/>
        </authorList>
    </citation>
    <scope>IDENTIFICATION</scope>
</reference>
<comment type="catalytic activity">
    <reaction evidence="11">
        <text>Preferential cleavage: Arg-|-Xaa, Lys-|-Xaa.</text>
        <dbReference type="EC" id="3.4.21.4"/>
    </reaction>
</comment>
<dbReference type="InterPro" id="IPR048719">
    <property type="entry name" value="CFAI_KAZAL"/>
</dbReference>
<dbReference type="InterPro" id="IPR043504">
    <property type="entry name" value="Peptidase_S1_PA_chymotrypsin"/>
</dbReference>
<evidence type="ECO:0000259" key="18">
    <source>
        <dbReference type="PROSITE" id="PS50240"/>
    </source>
</evidence>
<dbReference type="PANTHER" id="PTHR24264:SF83">
    <property type="entry name" value="COMPLEMENT FACTOR I"/>
    <property type="match status" value="1"/>
</dbReference>
<evidence type="ECO:0000259" key="20">
    <source>
        <dbReference type="PROSITE" id="PS51465"/>
    </source>
</evidence>
<dbReference type="GO" id="GO:0005615">
    <property type="term" value="C:extracellular space"/>
    <property type="evidence" value="ECO:0007669"/>
    <property type="project" value="TreeGrafter"/>
</dbReference>
<feature type="domain" description="SRCR" evidence="19">
    <location>
        <begin position="177"/>
        <end position="298"/>
    </location>
</feature>
<organism evidence="21 22">
    <name type="scientific">Nothobranchius furzeri</name>
    <name type="common">Turquoise killifish</name>
    <dbReference type="NCBI Taxonomy" id="105023"/>
    <lineage>
        <taxon>Eukaryota</taxon>
        <taxon>Metazoa</taxon>
        <taxon>Chordata</taxon>
        <taxon>Craniata</taxon>
        <taxon>Vertebrata</taxon>
        <taxon>Euteleostomi</taxon>
        <taxon>Actinopterygii</taxon>
        <taxon>Neopterygii</taxon>
        <taxon>Teleostei</taxon>
        <taxon>Neoteleostei</taxon>
        <taxon>Acanthomorphata</taxon>
        <taxon>Ovalentaria</taxon>
        <taxon>Atherinomorphae</taxon>
        <taxon>Cyprinodontiformes</taxon>
        <taxon>Nothobranchiidae</taxon>
        <taxon>Nothobranchius</taxon>
    </lineage>
</organism>
<dbReference type="SUPFAM" id="SSF56487">
    <property type="entry name" value="SRCR-like"/>
    <property type="match status" value="1"/>
</dbReference>
<sequence>MRRQSLFLLLLLLFCSETLAGKQKPKRKTTTTAPKPAATTPAATTPPATTPPATTPAATTPAATTPAATTPAATTPAATTPAALTTKAPHTDEYLGECQNKRLTRDSCGLAFCLPWQRCIDGQCTCKPPYQCPMEGMKPVCGNNNRNYRSFCQAMALSCRTKKPLFSHFGEQCNANVKKFESSLDNETGVVRIFLPGSTGQGEWLLVCQDMWDMAAANVACREKSHSLGAASAEARVYNDLMVNSEITNLPGSCVSIRCQGYETSLAECEIYDKVDAVDMMVAAATCYISAECGFTCENTKCISLNQTCDGVDDCGDRSDEMCCKKCRNGAFHCKTGICVHKDGVGDNQLDCLDGADEAVKHTTAASNDANQARGPTAYVSRKNETRTNRMILESQLHCGIPNKTFEGSENSHDRGHSSRRKRVVGGAEARPTQIQWQVALEENQRIDCGGAYIGGCWVITAAHCVRPRPSAFRVKFSLWKKFRAQGTTDIVPVEEIRIHPNYVASTYENDIALVKLEKLPFTDKCLLDNPAIRPVCVPWSTHLFQPNHTCSISGWGRNKEGKAAQVLLWANVSLIAGCESSYKDRFKPGMICAGDVDGHVDSCQGDSGGPLVCEDELGVSYLWGIVSWGEKCGQPGFPGVYTQVAHYFEWIRLHTGWPAVTRQLRHMDEDRSVGQICSSWPSGPADRC</sequence>
<feature type="disulfide bond" evidence="13">
    <location>
        <begin position="309"/>
        <end position="324"/>
    </location>
</feature>
<evidence type="ECO:0000313" key="22">
    <source>
        <dbReference type="Proteomes" id="UP000694548"/>
    </source>
</evidence>
<evidence type="ECO:0000259" key="19">
    <source>
        <dbReference type="PROSITE" id="PS50287"/>
    </source>
</evidence>
<dbReference type="Pfam" id="PF00530">
    <property type="entry name" value="SRCR"/>
    <property type="match status" value="1"/>
</dbReference>
<keyword evidence="2" id="KW-0964">Secreted</keyword>
<dbReference type="GO" id="GO:0016020">
    <property type="term" value="C:membrane"/>
    <property type="evidence" value="ECO:0007669"/>
    <property type="project" value="InterPro"/>
</dbReference>
<dbReference type="GO" id="GO:0004252">
    <property type="term" value="F:serine-type endopeptidase activity"/>
    <property type="evidence" value="ECO:0007669"/>
    <property type="project" value="UniProtKB-EC"/>
</dbReference>
<evidence type="ECO:0000256" key="6">
    <source>
        <dbReference type="ARBA" id="ARBA00022801"/>
    </source>
</evidence>
<dbReference type="InterPro" id="IPR036772">
    <property type="entry name" value="SRCR-like_dom_sf"/>
</dbReference>
<dbReference type="Gene3D" id="4.10.400.10">
    <property type="entry name" value="Low-density Lipoprotein Receptor"/>
    <property type="match status" value="2"/>
</dbReference>
<dbReference type="EC" id="3.4.21.4" evidence="12"/>
<keyword evidence="7 15" id="KW-0720">Serine protease</keyword>
<keyword evidence="6 15" id="KW-0378">Hydrolase</keyword>
<name>A0A8C6PLH1_NOTFU</name>
<dbReference type="PROSITE" id="PS00135">
    <property type="entry name" value="TRYPSIN_SER"/>
    <property type="match status" value="1"/>
</dbReference>
<dbReference type="PROSITE" id="PS00134">
    <property type="entry name" value="TRYPSIN_HIS"/>
    <property type="match status" value="1"/>
</dbReference>
<dbReference type="SMART" id="SM00057">
    <property type="entry name" value="FIMAC"/>
    <property type="match status" value="1"/>
</dbReference>
<dbReference type="InterPro" id="IPR001190">
    <property type="entry name" value="SRCR"/>
</dbReference>
<feature type="disulfide bond" evidence="14">
    <location>
        <begin position="259"/>
        <end position="269"/>
    </location>
</feature>
<dbReference type="SMART" id="SM00280">
    <property type="entry name" value="KAZAL"/>
    <property type="match status" value="1"/>
</dbReference>
<dbReference type="InterPro" id="IPR023415">
    <property type="entry name" value="LDLR_class-A_CS"/>
</dbReference>
<keyword evidence="3 15" id="KW-0645">Protease</keyword>
<evidence type="ECO:0000256" key="1">
    <source>
        <dbReference type="ARBA" id="ARBA00004239"/>
    </source>
</evidence>
<reference evidence="21" key="2">
    <citation type="submission" date="2025-09" db="UniProtKB">
        <authorList>
            <consortium name="Ensembl"/>
        </authorList>
    </citation>
    <scope>IDENTIFICATION</scope>
</reference>
<evidence type="ECO:0000256" key="5">
    <source>
        <dbReference type="ARBA" id="ARBA00022737"/>
    </source>
</evidence>
<dbReference type="GeneTree" id="ENSGT00930000151042"/>
<accession>A0A8C6PLH1</accession>
<dbReference type="PROSITE" id="PS50287">
    <property type="entry name" value="SRCR_2"/>
    <property type="match status" value="1"/>
</dbReference>
<evidence type="ECO:0000256" key="15">
    <source>
        <dbReference type="RuleBase" id="RU363034"/>
    </source>
</evidence>
<dbReference type="PROSITE" id="PS51465">
    <property type="entry name" value="KAZAL_2"/>
    <property type="match status" value="1"/>
</dbReference>
<evidence type="ECO:0000256" key="16">
    <source>
        <dbReference type="SAM" id="MobiDB-lite"/>
    </source>
</evidence>
<keyword evidence="10" id="KW-0325">Glycoprotein</keyword>
<dbReference type="InterPro" id="IPR036055">
    <property type="entry name" value="LDL_receptor-like_sf"/>
</dbReference>
<dbReference type="SUPFAM" id="SSF50494">
    <property type="entry name" value="Trypsin-like serine proteases"/>
    <property type="match status" value="1"/>
</dbReference>
<dbReference type="InterPro" id="IPR002172">
    <property type="entry name" value="LDrepeatLR_classA_rpt"/>
</dbReference>
<feature type="domain" description="Kazal-like" evidence="20">
    <location>
        <begin position="125"/>
        <end position="172"/>
    </location>
</feature>
<keyword evidence="22" id="KW-1185">Reference proteome</keyword>
<evidence type="ECO:0000256" key="12">
    <source>
        <dbReference type="ARBA" id="ARBA00038868"/>
    </source>
</evidence>
<dbReference type="Pfam" id="PF00057">
    <property type="entry name" value="Ldl_recept_a"/>
    <property type="match status" value="2"/>
</dbReference>
<evidence type="ECO:0000256" key="7">
    <source>
        <dbReference type="ARBA" id="ARBA00022825"/>
    </source>
</evidence>
<keyword evidence="8" id="KW-0391">Immunity</keyword>
<feature type="compositionally biased region" description="Low complexity" evidence="16">
    <location>
        <begin position="30"/>
        <end position="47"/>
    </location>
</feature>
<dbReference type="InterPro" id="IPR033116">
    <property type="entry name" value="TRYPSIN_SER"/>
</dbReference>
<dbReference type="PROSITE" id="PS50240">
    <property type="entry name" value="TRYPSIN_DOM"/>
    <property type="match status" value="1"/>
</dbReference>
<dbReference type="InterPro" id="IPR050127">
    <property type="entry name" value="Serine_Proteases_S1"/>
</dbReference>
<dbReference type="Gene3D" id="2.40.10.10">
    <property type="entry name" value="Trypsin-like serine proteases"/>
    <property type="match status" value="1"/>
</dbReference>
<dbReference type="SMART" id="SM00202">
    <property type="entry name" value="SR"/>
    <property type="match status" value="1"/>
</dbReference>
<dbReference type="InterPro" id="IPR048722">
    <property type="entry name" value="CFAI_FIMAC_N"/>
</dbReference>
<dbReference type="InterPro" id="IPR003884">
    <property type="entry name" value="FacI_MAC"/>
</dbReference>
<evidence type="ECO:0000256" key="2">
    <source>
        <dbReference type="ARBA" id="ARBA00022525"/>
    </source>
</evidence>
<dbReference type="InterPro" id="IPR036058">
    <property type="entry name" value="Kazal_dom_sf"/>
</dbReference>
<dbReference type="GO" id="GO:0002376">
    <property type="term" value="P:immune system process"/>
    <property type="evidence" value="ECO:0007669"/>
    <property type="project" value="UniProtKB-KW"/>
</dbReference>
<evidence type="ECO:0000256" key="3">
    <source>
        <dbReference type="ARBA" id="ARBA00022670"/>
    </source>
</evidence>
<dbReference type="PANTHER" id="PTHR24264">
    <property type="entry name" value="TRYPSIN-RELATED"/>
    <property type="match status" value="1"/>
</dbReference>
<evidence type="ECO:0000256" key="13">
    <source>
        <dbReference type="PROSITE-ProRule" id="PRU00124"/>
    </source>
</evidence>
<dbReference type="InterPro" id="IPR001314">
    <property type="entry name" value="Peptidase_S1A"/>
</dbReference>
<dbReference type="PRINTS" id="PR00722">
    <property type="entry name" value="CHYMOTRYPSIN"/>
</dbReference>